<keyword evidence="5" id="KW-1185">Reference proteome</keyword>
<gene>
    <name evidence="4" type="ORF">GCM10010909_37080</name>
</gene>
<comment type="caution">
    <text evidence="4">The sequence shown here is derived from an EMBL/GenBank/DDBJ whole genome shotgun (WGS) entry which is preliminary data.</text>
</comment>
<dbReference type="EMBL" id="BSOS01000103">
    <property type="protein sequence ID" value="GLR69026.1"/>
    <property type="molecule type" value="Genomic_DNA"/>
</dbReference>
<dbReference type="Proteomes" id="UP001156641">
    <property type="component" value="Unassembled WGS sequence"/>
</dbReference>
<dbReference type="InterPro" id="IPR001753">
    <property type="entry name" value="Enoyl-CoA_hydra/iso"/>
</dbReference>
<keyword evidence="3" id="KW-0413">Isomerase</keyword>
<dbReference type="PANTHER" id="PTHR43684:SF1">
    <property type="entry name" value="ENOYL-COA DELTA ISOMERASE 2"/>
    <property type="match status" value="1"/>
</dbReference>
<accession>A0ABQ6AAS3</accession>
<evidence type="ECO:0000313" key="4">
    <source>
        <dbReference type="EMBL" id="GLR69026.1"/>
    </source>
</evidence>
<evidence type="ECO:0000256" key="1">
    <source>
        <dbReference type="ARBA" id="ARBA00004275"/>
    </source>
</evidence>
<keyword evidence="2" id="KW-0576">Peroxisome</keyword>
<dbReference type="Gene3D" id="3.90.226.10">
    <property type="entry name" value="2-enoyl-CoA Hydratase, Chain A, domain 1"/>
    <property type="match status" value="1"/>
</dbReference>
<dbReference type="Pfam" id="PF00378">
    <property type="entry name" value="ECH_1"/>
    <property type="match status" value="1"/>
</dbReference>
<reference evidence="5" key="1">
    <citation type="journal article" date="2019" name="Int. J. Syst. Evol. Microbiol.">
        <title>The Global Catalogue of Microorganisms (GCM) 10K type strain sequencing project: providing services to taxonomists for standard genome sequencing and annotation.</title>
        <authorList>
            <consortium name="The Broad Institute Genomics Platform"/>
            <consortium name="The Broad Institute Genome Sequencing Center for Infectious Disease"/>
            <person name="Wu L."/>
            <person name="Ma J."/>
        </authorList>
    </citation>
    <scope>NUCLEOTIDE SEQUENCE [LARGE SCALE GENOMIC DNA]</scope>
    <source>
        <strain evidence="5">NBRC 112502</strain>
    </source>
</reference>
<dbReference type="InterPro" id="IPR029045">
    <property type="entry name" value="ClpP/crotonase-like_dom_sf"/>
</dbReference>
<dbReference type="CDD" id="cd06558">
    <property type="entry name" value="crotonase-like"/>
    <property type="match status" value="1"/>
</dbReference>
<protein>
    <submittedName>
        <fullName evidence="4">Enoyl-CoA hydratase</fullName>
    </submittedName>
</protein>
<evidence type="ECO:0000256" key="2">
    <source>
        <dbReference type="ARBA" id="ARBA00023140"/>
    </source>
</evidence>
<dbReference type="RefSeq" id="WP_284259886.1">
    <property type="nucleotide sequence ID" value="NZ_BSOS01000103.1"/>
</dbReference>
<evidence type="ECO:0000313" key="5">
    <source>
        <dbReference type="Proteomes" id="UP001156641"/>
    </source>
</evidence>
<dbReference type="PANTHER" id="PTHR43684">
    <property type="match status" value="1"/>
</dbReference>
<dbReference type="InterPro" id="IPR051053">
    <property type="entry name" value="ECH/Chromodomain_protein"/>
</dbReference>
<proteinExistence type="predicted"/>
<organism evidence="4 5">
    <name type="scientific">Acidocella aquatica</name>
    <dbReference type="NCBI Taxonomy" id="1922313"/>
    <lineage>
        <taxon>Bacteria</taxon>
        <taxon>Pseudomonadati</taxon>
        <taxon>Pseudomonadota</taxon>
        <taxon>Alphaproteobacteria</taxon>
        <taxon>Acetobacterales</taxon>
        <taxon>Acidocellaceae</taxon>
        <taxon>Acidocella</taxon>
    </lineage>
</organism>
<evidence type="ECO:0000256" key="3">
    <source>
        <dbReference type="ARBA" id="ARBA00023235"/>
    </source>
</evidence>
<sequence length="249" mass="26282">MSRIETVADGAILRVTLNRPEKKNALDQAMYHALADAFEHAAHDPEISLVLLRGGDGCFTAGNDLADFLASPSLCANDPAPRFLSALSQCPKIVIAAVDGLAIGIGTTLLLHCDLVLATPASRLQLPFIHLGLVPEAASSLLLPRAIGHLRASELLLLGEPFSAQRGYELGLINRVIEPSIFAASVNEICKTIAGKSQSALLATKRLLKLGQGCDTGARMQSEFTAFAAQLETSEAKAAILSFFEPQGA</sequence>
<dbReference type="SUPFAM" id="SSF52096">
    <property type="entry name" value="ClpP/crotonase"/>
    <property type="match status" value="1"/>
</dbReference>
<name>A0ABQ6AAS3_9PROT</name>
<comment type="subcellular location">
    <subcellularLocation>
        <location evidence="1">Peroxisome</location>
    </subcellularLocation>
</comment>